<feature type="binding site" evidence="9">
    <location>
        <position position="277"/>
    </location>
    <ligand>
        <name>1-deoxy-D-xylulose 5-phosphate</name>
        <dbReference type="ChEBI" id="CHEBI:57792"/>
    </ligand>
</feature>
<dbReference type="SUPFAM" id="SSF69055">
    <property type="entry name" value="1-deoxy-D-xylulose-5-phosphate reductoisomerase, C-terminal domain"/>
    <property type="match status" value="1"/>
</dbReference>
<keyword evidence="4 9" id="KW-0521">NADP</keyword>
<evidence type="ECO:0000256" key="2">
    <source>
        <dbReference type="ARBA" id="ARBA00006825"/>
    </source>
</evidence>
<feature type="binding site" evidence="9">
    <location>
        <position position="342"/>
    </location>
    <ligand>
        <name>1-deoxy-D-xylulose 5-phosphate</name>
        <dbReference type="ChEBI" id="CHEBI:57792"/>
    </ligand>
</feature>
<evidence type="ECO:0000256" key="7">
    <source>
        <dbReference type="ARBA" id="ARBA00023229"/>
    </source>
</evidence>
<evidence type="ECO:0000259" key="11">
    <source>
        <dbReference type="Pfam" id="PF02670"/>
    </source>
</evidence>
<evidence type="ECO:0000259" key="13">
    <source>
        <dbReference type="Pfam" id="PF13288"/>
    </source>
</evidence>
<feature type="binding site" evidence="9">
    <location>
        <position position="337"/>
    </location>
    <ligand>
        <name>1-deoxy-D-xylulose 5-phosphate</name>
        <dbReference type="ChEBI" id="CHEBI:57792"/>
    </ligand>
</feature>
<dbReference type="PANTHER" id="PTHR30525">
    <property type="entry name" value="1-DEOXY-D-XYLULOSE 5-PHOSPHATE REDUCTOISOMERASE"/>
    <property type="match status" value="1"/>
</dbReference>
<keyword evidence="5 9" id="KW-0560">Oxidoreductase</keyword>
<keyword evidence="15" id="KW-1185">Reference proteome</keyword>
<feature type="binding site" evidence="9">
    <location>
        <position position="253"/>
    </location>
    <ligand>
        <name>NADPH</name>
        <dbReference type="ChEBI" id="CHEBI:57783"/>
    </ligand>
</feature>
<evidence type="ECO:0000256" key="10">
    <source>
        <dbReference type="SAM" id="MobiDB-lite"/>
    </source>
</evidence>
<comment type="caution">
    <text evidence="9">Lacks conserved residue(s) required for the propagation of feature annotation.</text>
</comment>
<feature type="binding site" evidence="9">
    <location>
        <position position="251"/>
    </location>
    <ligand>
        <name>NADPH</name>
        <dbReference type="ChEBI" id="CHEBI:57783"/>
    </ligand>
</feature>
<dbReference type="Gene3D" id="3.40.50.720">
    <property type="entry name" value="NAD(P)-binding Rossmann-like Domain"/>
    <property type="match status" value="1"/>
</dbReference>
<feature type="binding site" evidence="9">
    <location>
        <position position="275"/>
    </location>
    <ligand>
        <name>Mn(2+)</name>
        <dbReference type="ChEBI" id="CHEBI:29035"/>
    </ligand>
</feature>
<keyword evidence="3 9" id="KW-0479">Metal-binding</keyword>
<evidence type="ECO:0000313" key="14">
    <source>
        <dbReference type="EMBL" id="GAA3892337.1"/>
    </source>
</evidence>
<feature type="binding site" evidence="9">
    <location>
        <position position="346"/>
    </location>
    <ligand>
        <name>1-deoxy-D-xylulose 5-phosphate</name>
        <dbReference type="ChEBI" id="CHEBI:57792"/>
    </ligand>
</feature>
<reference evidence="15" key="1">
    <citation type="journal article" date="2019" name="Int. J. Syst. Evol. Microbiol.">
        <title>The Global Catalogue of Microorganisms (GCM) 10K type strain sequencing project: providing services to taxonomists for standard genome sequencing and annotation.</title>
        <authorList>
            <consortium name="The Broad Institute Genomics Platform"/>
            <consortium name="The Broad Institute Genome Sequencing Center for Infectious Disease"/>
            <person name="Wu L."/>
            <person name="Ma J."/>
        </authorList>
    </citation>
    <scope>NUCLEOTIDE SEQUENCE [LARGE SCALE GENOMIC DNA]</scope>
    <source>
        <strain evidence="15">JCM 16578</strain>
    </source>
</reference>
<dbReference type="Proteomes" id="UP001501563">
    <property type="component" value="Unassembled WGS sequence"/>
</dbReference>
<comment type="catalytic activity">
    <reaction evidence="8">
        <text>2-C-methyl-D-erythritol 4-phosphate + NADP(+) = 1-deoxy-D-xylulose 5-phosphate + NADPH + H(+)</text>
        <dbReference type="Rhea" id="RHEA:13717"/>
        <dbReference type="ChEBI" id="CHEBI:15378"/>
        <dbReference type="ChEBI" id="CHEBI:57783"/>
        <dbReference type="ChEBI" id="CHEBI:57792"/>
        <dbReference type="ChEBI" id="CHEBI:58262"/>
        <dbReference type="ChEBI" id="CHEBI:58349"/>
        <dbReference type="EC" id="1.1.1.267"/>
    </reaction>
    <physiologicalReaction direction="right-to-left" evidence="8">
        <dbReference type="Rhea" id="RHEA:13719"/>
    </physiologicalReaction>
</comment>
<dbReference type="NCBIfam" id="TIGR00243">
    <property type="entry name" value="Dxr"/>
    <property type="match status" value="1"/>
</dbReference>
<dbReference type="Pfam" id="PF02670">
    <property type="entry name" value="DXP_reductoisom"/>
    <property type="match status" value="1"/>
</dbReference>
<evidence type="ECO:0000256" key="5">
    <source>
        <dbReference type="ARBA" id="ARBA00023002"/>
    </source>
</evidence>
<dbReference type="InterPro" id="IPR036291">
    <property type="entry name" value="NAD(P)-bd_dom_sf"/>
</dbReference>
<feature type="binding site" evidence="9">
    <location>
        <position position="301"/>
    </location>
    <ligand>
        <name>1-deoxy-D-xylulose 5-phosphate</name>
        <dbReference type="ChEBI" id="CHEBI:57792"/>
    </ligand>
</feature>
<evidence type="ECO:0000256" key="9">
    <source>
        <dbReference type="HAMAP-Rule" id="MF_00183"/>
    </source>
</evidence>
<dbReference type="SUPFAM" id="SSF55347">
    <property type="entry name" value="Glyceraldehyde-3-phosphate dehydrogenase-like, C-terminal domain"/>
    <property type="match status" value="1"/>
</dbReference>
<feature type="compositionally biased region" description="Basic and acidic residues" evidence="10">
    <location>
        <begin position="1"/>
        <end position="19"/>
    </location>
</feature>
<feature type="binding site" evidence="9">
    <location>
        <position position="252"/>
    </location>
    <ligand>
        <name>1-deoxy-D-xylulose 5-phosphate</name>
        <dbReference type="ChEBI" id="CHEBI:57792"/>
    </ligand>
</feature>
<name>A0ABP7L3K7_9ACTN</name>
<keyword evidence="6 9" id="KW-0464">Manganese</keyword>
<feature type="binding site" evidence="9">
    <location>
        <position position="134"/>
    </location>
    <ligand>
        <name>NADPH</name>
        <dbReference type="ChEBI" id="CHEBI:57783"/>
    </ligand>
</feature>
<feature type="domain" description="1-deoxy-D-xylulose 5-phosphate reductoisomerase C-terminal" evidence="12">
    <location>
        <begin position="271"/>
        <end position="354"/>
    </location>
</feature>
<dbReference type="InterPro" id="IPR013644">
    <property type="entry name" value="DXP_reductoisomerase_C"/>
</dbReference>
<dbReference type="InterPro" id="IPR036169">
    <property type="entry name" value="DXPR_C_sf"/>
</dbReference>
<feature type="binding site" evidence="9">
    <location>
        <position position="135"/>
    </location>
    <ligand>
        <name>NADPH</name>
        <dbReference type="ChEBI" id="CHEBI:57783"/>
    </ligand>
</feature>
<dbReference type="InterPro" id="IPR013512">
    <property type="entry name" value="DXP_reductoisomerase_N"/>
</dbReference>
<evidence type="ECO:0000256" key="6">
    <source>
        <dbReference type="ARBA" id="ARBA00023211"/>
    </source>
</evidence>
<keyword evidence="7 9" id="KW-0414">Isoprene biosynthesis</keyword>
<organism evidence="14 15">
    <name type="scientific">Streptomyces lannensis</name>
    <dbReference type="NCBI Taxonomy" id="766498"/>
    <lineage>
        <taxon>Bacteria</taxon>
        <taxon>Bacillati</taxon>
        <taxon>Actinomycetota</taxon>
        <taxon>Actinomycetes</taxon>
        <taxon>Kitasatosporales</taxon>
        <taxon>Streptomycetaceae</taxon>
        <taxon>Streptomyces</taxon>
    </lineage>
</organism>
<feature type="binding site" evidence="9">
    <location>
        <position position="277"/>
    </location>
    <ligand>
        <name>Mn(2+)</name>
        <dbReference type="ChEBI" id="CHEBI:29035"/>
    </ligand>
</feature>
<feature type="domain" description="DXP reductoisomerase C-terminal" evidence="13">
    <location>
        <begin position="388"/>
        <end position="505"/>
    </location>
</feature>
<proteinExistence type="inferred from homology"/>
<dbReference type="EMBL" id="BAAAZA010000029">
    <property type="protein sequence ID" value="GAA3892337.1"/>
    <property type="molecule type" value="Genomic_DNA"/>
</dbReference>
<evidence type="ECO:0000256" key="4">
    <source>
        <dbReference type="ARBA" id="ARBA00022857"/>
    </source>
</evidence>
<dbReference type="InterPro" id="IPR026877">
    <property type="entry name" value="DXPR_C"/>
</dbReference>
<sequence>MPGGHRREGPGAGVRRGEVPESGGRGGRQADRARRTVPIRAGGALSVSAEPSPAQADRIPGHDGISVMTGGGIGTSGPVCRGTFGEEWGTLSPRAPCYGHNGGMSDSPAPLADPHLVFDPVDGVRDVVILGSTGSIGTQAVDLVLRNPDRFKVTGLSANGGRVGLLAEQARRLRVRTVAVAREDVVPALREALSAQYGSGEPLPEILAGPDAATALAASDCHTVLNGITGSIGLAPTLAALEAGRTLALANKESLIVGGPLVKALAKPGQIIPVDSEHAALFQALASGTRADVRRLVVTASGGPFRGRTRDQLADVTPEDALAHPTWAMGPVITINSATLVNKGLEVIEAHLLYDIPFDRIEVVVHPQSYVHSMVEFTDGSTVAQATPPDMRGPIAIGIGWPERVPDAAPAFDWSKASTWEFFPLDNEAFPSVGLARHVGQLAGTAPAVFNAANEECVDAFLNGALPYLGIMETVIRVVEEHGTPRSGTSLTVADVLEAEAWARARARELTAQTASAEARA</sequence>
<comment type="function">
    <text evidence="9">Catalyzes the NADPH-dependent rearrangement and reduction of 1-deoxy-D-xylulose-5-phosphate (DXP) to 2-C-methyl-D-erythritol 4-phosphate (MEP).</text>
</comment>
<comment type="caution">
    <text evidence="14">The sequence shown here is derived from an EMBL/GenBank/DDBJ whole genome shotgun (WGS) entry which is preliminary data.</text>
</comment>
<dbReference type="Gene3D" id="1.10.1740.10">
    <property type="match status" value="1"/>
</dbReference>
<protein>
    <recommendedName>
        <fullName evidence="9">1-deoxy-D-xylulose 5-phosphate reductoisomerase</fullName>
        <shortName evidence="9">DXP reductoisomerase</shortName>
        <ecNumber evidence="9">1.1.1.267</ecNumber>
    </recommendedName>
    <alternativeName>
        <fullName evidence="9">1-deoxyxylulose-5-phosphate reductoisomerase</fullName>
    </alternativeName>
    <alternativeName>
        <fullName evidence="9">2-C-methyl-D-erythritol 4-phosphate synthase</fullName>
    </alternativeName>
</protein>
<accession>A0ABP7L3K7</accession>
<feature type="binding site" evidence="9">
    <location>
        <position position="330"/>
    </location>
    <ligand>
        <name>NADPH</name>
        <dbReference type="ChEBI" id="CHEBI:57783"/>
    </ligand>
</feature>
<feature type="binding site" evidence="9">
    <location>
        <position position="133"/>
    </location>
    <ligand>
        <name>NADPH</name>
        <dbReference type="ChEBI" id="CHEBI:57783"/>
    </ligand>
</feature>
<feature type="binding site" evidence="9">
    <location>
        <position position="343"/>
    </location>
    <ligand>
        <name>1-deoxy-D-xylulose 5-phosphate</name>
        <dbReference type="ChEBI" id="CHEBI:57792"/>
    </ligand>
</feature>
<dbReference type="Pfam" id="PF08436">
    <property type="entry name" value="DXP_redisom_C"/>
    <property type="match status" value="1"/>
</dbReference>
<gene>
    <name evidence="9 14" type="primary">dxr</name>
    <name evidence="14" type="ORF">GCM10022207_69990</name>
</gene>
<evidence type="ECO:0000256" key="1">
    <source>
        <dbReference type="ARBA" id="ARBA00005094"/>
    </source>
</evidence>
<dbReference type="Pfam" id="PF13288">
    <property type="entry name" value="DXPR_C"/>
    <property type="match status" value="1"/>
</dbReference>
<keyword evidence="9" id="KW-0460">Magnesium</keyword>
<evidence type="ECO:0000256" key="8">
    <source>
        <dbReference type="ARBA" id="ARBA00048543"/>
    </source>
</evidence>
<evidence type="ECO:0000259" key="12">
    <source>
        <dbReference type="Pfam" id="PF08436"/>
    </source>
</evidence>
<dbReference type="PANTHER" id="PTHR30525:SF0">
    <property type="entry name" value="1-DEOXY-D-XYLULOSE 5-PHOSPHATE REDUCTOISOMERASE, CHLOROPLASTIC"/>
    <property type="match status" value="1"/>
</dbReference>
<evidence type="ECO:0000313" key="15">
    <source>
        <dbReference type="Proteomes" id="UP001501563"/>
    </source>
</evidence>
<feature type="binding site" evidence="9">
    <location>
        <position position="276"/>
    </location>
    <ligand>
        <name>1-deoxy-D-xylulose 5-phosphate</name>
        <dbReference type="ChEBI" id="CHEBI:57792"/>
    </ligand>
</feature>
<dbReference type="SUPFAM" id="SSF51735">
    <property type="entry name" value="NAD(P)-binding Rossmann-fold domains"/>
    <property type="match status" value="1"/>
</dbReference>
<dbReference type="InterPro" id="IPR003821">
    <property type="entry name" value="DXP_reductoisomerase"/>
</dbReference>
<feature type="binding site" evidence="9">
    <location>
        <position position="346"/>
    </location>
    <ligand>
        <name>Mn(2+)</name>
        <dbReference type="ChEBI" id="CHEBI:29035"/>
    </ligand>
</feature>
<feature type="domain" description="1-deoxy-D-xylulose 5-phosphate reductoisomerase N-terminal" evidence="11">
    <location>
        <begin position="127"/>
        <end position="259"/>
    </location>
</feature>
<comment type="similarity">
    <text evidence="2 9">Belongs to the DXR family.</text>
</comment>
<comment type="pathway">
    <text evidence="1 9">Isoprenoid biosynthesis; isopentenyl diphosphate biosynthesis via DXP pathway; isopentenyl diphosphate from 1-deoxy-D-xylulose 5-phosphate: step 1/6.</text>
</comment>
<evidence type="ECO:0000256" key="3">
    <source>
        <dbReference type="ARBA" id="ARBA00022723"/>
    </source>
</evidence>
<feature type="binding site" evidence="9">
    <location>
        <position position="136"/>
    </location>
    <ligand>
        <name>NADPH</name>
        <dbReference type="ChEBI" id="CHEBI:57783"/>
    </ligand>
</feature>
<comment type="cofactor">
    <cofactor evidence="9">
        <name>Mg(2+)</name>
        <dbReference type="ChEBI" id="CHEBI:18420"/>
    </cofactor>
    <cofactor evidence="9">
        <name>Mn(2+)</name>
        <dbReference type="ChEBI" id="CHEBI:29035"/>
    </cofactor>
</comment>
<feature type="region of interest" description="Disordered" evidence="10">
    <location>
        <begin position="1"/>
        <end position="60"/>
    </location>
</feature>
<dbReference type="EC" id="1.1.1.267" evidence="9"/>
<dbReference type="HAMAP" id="MF_00183">
    <property type="entry name" value="DXP_reductoisom"/>
    <property type="match status" value="1"/>
</dbReference>
<feature type="binding site" evidence="9">
    <location>
        <position position="324"/>
    </location>
    <ligand>
        <name>1-deoxy-D-xylulose 5-phosphate</name>
        <dbReference type="ChEBI" id="CHEBI:57792"/>
    </ligand>
</feature>